<dbReference type="PRINTS" id="PR01790">
    <property type="entry name" value="SMP30FAMILY"/>
</dbReference>
<proteinExistence type="inferred from homology"/>
<evidence type="ECO:0000313" key="4">
    <source>
        <dbReference type="EMBL" id="GAA3622588.1"/>
    </source>
</evidence>
<dbReference type="SUPFAM" id="SSF63829">
    <property type="entry name" value="Calcium-dependent phosphotriesterase"/>
    <property type="match status" value="1"/>
</dbReference>
<dbReference type="InterPro" id="IPR013658">
    <property type="entry name" value="SGL"/>
</dbReference>
<evidence type="ECO:0000256" key="1">
    <source>
        <dbReference type="ARBA" id="ARBA00008853"/>
    </source>
</evidence>
<dbReference type="PANTHER" id="PTHR47572">
    <property type="entry name" value="LIPOPROTEIN-RELATED"/>
    <property type="match status" value="1"/>
</dbReference>
<dbReference type="Proteomes" id="UP001501490">
    <property type="component" value="Unassembled WGS sequence"/>
</dbReference>
<evidence type="ECO:0000259" key="3">
    <source>
        <dbReference type="Pfam" id="PF08450"/>
    </source>
</evidence>
<keyword evidence="2" id="KW-0378">Hydrolase</keyword>
<protein>
    <submittedName>
        <fullName evidence="4">SMP-30/gluconolactonase/LRE family protein</fullName>
    </submittedName>
</protein>
<reference evidence="5" key="1">
    <citation type="journal article" date="2019" name="Int. J. Syst. Evol. Microbiol.">
        <title>The Global Catalogue of Microorganisms (GCM) 10K type strain sequencing project: providing services to taxonomists for standard genome sequencing and annotation.</title>
        <authorList>
            <consortium name="The Broad Institute Genomics Platform"/>
            <consortium name="The Broad Institute Genome Sequencing Center for Infectious Disease"/>
            <person name="Wu L."/>
            <person name="Ma J."/>
        </authorList>
    </citation>
    <scope>NUCLEOTIDE SEQUENCE [LARGE SCALE GENOMIC DNA]</scope>
    <source>
        <strain evidence="5">JCM 16929</strain>
    </source>
</reference>
<accession>A0ABP6ZYU8</accession>
<comment type="caution">
    <text evidence="4">The sequence shown here is derived from an EMBL/GenBank/DDBJ whole genome shotgun (WGS) entry which is preliminary data.</text>
</comment>
<evidence type="ECO:0000256" key="2">
    <source>
        <dbReference type="ARBA" id="ARBA00022801"/>
    </source>
</evidence>
<dbReference type="InterPro" id="IPR011042">
    <property type="entry name" value="6-blade_b-propeller_TolB-like"/>
</dbReference>
<dbReference type="Pfam" id="PF08450">
    <property type="entry name" value="SGL"/>
    <property type="match status" value="1"/>
</dbReference>
<dbReference type="InterPro" id="IPR005511">
    <property type="entry name" value="SMP-30"/>
</dbReference>
<dbReference type="PANTHER" id="PTHR47572:SF4">
    <property type="entry name" value="LACTONASE DRP35"/>
    <property type="match status" value="1"/>
</dbReference>
<feature type="domain" description="SMP-30/Gluconolactonase/LRE-like region" evidence="3">
    <location>
        <begin position="14"/>
        <end position="252"/>
    </location>
</feature>
<sequence length="281" mass="29260">MAGLPRLVLDGIAMGESPRWHDGRIWFADWMAGRIVAVDEASGAAEVVVEHASLPLCFDFAPDGTLLVVSSTERALLRRRSDGRLEPLADLAPEGTHPWNDIVVDGRGNAYVNSIGFAFPEGEFAPGFVVLVRPDGTVRRVAEGLAFPNGMAVTADNSTLIVAESYADCLTAYDIAEDGGLSGRRVWASVPGDHPDGITLDADGAAWLADVGSAHCVRVAEGGQVLADVPLDRGAFACILGGTSAPTLYITANAWGPDLTASGGQLLAVGAPAPRAGYPGW</sequence>
<name>A0ABP6ZYU8_9ACTN</name>
<comment type="similarity">
    <text evidence="1">Belongs to the SMP-30/CGR1 family.</text>
</comment>
<keyword evidence="5" id="KW-1185">Reference proteome</keyword>
<dbReference type="EMBL" id="BAABAB010000017">
    <property type="protein sequence ID" value="GAA3622588.1"/>
    <property type="molecule type" value="Genomic_DNA"/>
</dbReference>
<evidence type="ECO:0000313" key="5">
    <source>
        <dbReference type="Proteomes" id="UP001501490"/>
    </source>
</evidence>
<gene>
    <name evidence="4" type="ORF">GCM10022236_26220</name>
</gene>
<dbReference type="InterPro" id="IPR051262">
    <property type="entry name" value="SMP-30/CGR1_Lactonase"/>
</dbReference>
<dbReference type="RefSeq" id="WP_344805167.1">
    <property type="nucleotide sequence ID" value="NZ_BAABAB010000017.1"/>
</dbReference>
<dbReference type="Gene3D" id="2.120.10.30">
    <property type="entry name" value="TolB, C-terminal domain"/>
    <property type="match status" value="1"/>
</dbReference>
<organism evidence="4 5">
    <name type="scientific">Microlunatus ginsengisoli</name>
    <dbReference type="NCBI Taxonomy" id="363863"/>
    <lineage>
        <taxon>Bacteria</taxon>
        <taxon>Bacillati</taxon>
        <taxon>Actinomycetota</taxon>
        <taxon>Actinomycetes</taxon>
        <taxon>Propionibacteriales</taxon>
        <taxon>Propionibacteriaceae</taxon>
        <taxon>Microlunatus</taxon>
    </lineage>
</organism>